<dbReference type="InterPro" id="IPR015421">
    <property type="entry name" value="PyrdxlP-dep_Trfase_major"/>
</dbReference>
<dbReference type="PANTHER" id="PTHR11773">
    <property type="entry name" value="GLYCINE DEHYDROGENASE, DECARBOXYLATING"/>
    <property type="match status" value="1"/>
</dbReference>
<evidence type="ECO:0000256" key="1">
    <source>
        <dbReference type="ARBA" id="ARBA00001933"/>
    </source>
</evidence>
<comment type="catalytic activity">
    <reaction evidence="7 8">
        <text>N(6)-[(R)-lipoyl]-L-lysyl-[glycine-cleavage complex H protein] + glycine + H(+) = N(6)-[(R)-S(8)-aminomethyldihydrolipoyl]-L-lysyl-[glycine-cleavage complex H protein] + CO2</text>
        <dbReference type="Rhea" id="RHEA:24304"/>
        <dbReference type="Rhea" id="RHEA-COMP:10494"/>
        <dbReference type="Rhea" id="RHEA-COMP:10495"/>
        <dbReference type="ChEBI" id="CHEBI:15378"/>
        <dbReference type="ChEBI" id="CHEBI:16526"/>
        <dbReference type="ChEBI" id="CHEBI:57305"/>
        <dbReference type="ChEBI" id="CHEBI:83099"/>
        <dbReference type="ChEBI" id="CHEBI:83143"/>
        <dbReference type="EC" id="1.4.4.2"/>
    </reaction>
</comment>
<evidence type="ECO:0000256" key="4">
    <source>
        <dbReference type="ARBA" id="ARBA00011690"/>
    </source>
</evidence>
<dbReference type="InterPro" id="IPR015424">
    <property type="entry name" value="PyrdxlP-dep_Trfase"/>
</dbReference>
<accession>A0ABW2DFH7</accession>
<dbReference type="Gene3D" id="3.90.1150.10">
    <property type="entry name" value="Aspartate Aminotransferase, domain 1"/>
    <property type="match status" value="2"/>
</dbReference>
<comment type="caution">
    <text evidence="11">The sequence shown here is derived from an EMBL/GenBank/DDBJ whole genome shotgun (WGS) entry which is preliminary data.</text>
</comment>
<evidence type="ECO:0000256" key="3">
    <source>
        <dbReference type="ARBA" id="ARBA00010756"/>
    </source>
</evidence>
<dbReference type="InterPro" id="IPR015422">
    <property type="entry name" value="PyrdxlP-dep_Trfase_small"/>
</dbReference>
<evidence type="ECO:0000256" key="5">
    <source>
        <dbReference type="ARBA" id="ARBA00022898"/>
    </source>
</evidence>
<comment type="function">
    <text evidence="2 8">The glycine cleavage system catalyzes the degradation of glycine. The P protein binds the alpha-amino group of glycine through its pyridoxal phosphate cofactor; CO(2) is released and the remaining methylamine moiety is then transferred to the lipoamide cofactor of the H protein.</text>
</comment>
<feature type="domain" description="Glycine cleavage system P-protein N-terminal" evidence="9">
    <location>
        <begin position="623"/>
        <end position="728"/>
    </location>
</feature>
<dbReference type="RefSeq" id="WP_382356430.1">
    <property type="nucleotide sequence ID" value="NZ_JBHMBP010000005.1"/>
</dbReference>
<keyword evidence="5 8" id="KW-0663">Pyridoxal phosphate</keyword>
<keyword evidence="6 8" id="KW-0560">Oxidoreductase</keyword>
<feature type="domain" description="Glycine cleavage system P-protein N-terminal" evidence="9">
    <location>
        <begin position="21"/>
        <end position="444"/>
    </location>
</feature>
<sequence length="949" mass="98856">MPVSSHVTGGTVTDRSVFAARHIGTDPADQDAMLKAVGYPSLEALMDACMPALIRSRDGLALPPAVSETEAQAELKGLAELNRPMRSMLGLGYFGTHTPAVIRRNVLENPSWYTAYTPYQAEISQGRLEALLNFQTMVADLTGLPVAGASLLDEATAAAEAMLLARRAAKRGAGDVFAVDAGVLPQTLAVLKTRAEPVGIDLQVTDLSAGIPEGAFGVLLQYPGADGAVRDWSAVAEAAHAQDALVTVAADLLALTLLAAPGEFGADIAVGSTQRFGMPMGFGGPHAGYMAVAEKLQRQLPGRLVGVSRDSGDQPALRLALQAREQHIRREKATSNICTAQVLPAVIASSFAVWHGPKGLRGIAEHAAGQAARLAASLTGAGIALASDAFFDTVTAAVPGRADAVVAAAAERGVNVRRVDADTVAASCDETTTEADLADVCAAFGVPLAAPAAAAVPTGLARESAYLTHPVFTAHHSETAMMRYLKRLADMDYGLDRGMIPLGSCTMKLNAAAEMEPISWPAFADVHPLAPADQTRGWRALIDQLEGWLADVCGYAAVSVQPNAGSQGELAGLLAIRAWQHDRGETGRDVCLIPASAHGTNAASAVLAGMRVVVVACDEAGNVDLADLDAKIAAHAEKLAALMVTYPSTHGVYESTIVEVCARVHDAGGQVYVDGANLNALLGWAKPGRFGADVSHLNLHKTFCIPHGGGGPGVGPVAVAEHLVPFLPSDPSEATGPVGPVSQARWGSAGILQIPWMYLRMMGSAGVTAATASAVLAANYVAARLRDHFPVLYTGEHGLVAHECILDLRELSKESGVTVEDVAKRLIDYGFHAPTMSFPVAGTLMVEPTESEDLAELDRFVDAMVAIRAEIAEVASGAVAVEDSALRAAPHTAAVATADAWDRVYSRTQAAWPGGVSAAKYWPPVGRIDNAWGDRNLACTCPPIEAFGE</sequence>
<evidence type="ECO:0000256" key="7">
    <source>
        <dbReference type="ARBA" id="ARBA00049026"/>
    </source>
</evidence>
<organism evidence="11 12">
    <name type="scientific">Glycomyces mayteni</name>
    <dbReference type="NCBI Taxonomy" id="543887"/>
    <lineage>
        <taxon>Bacteria</taxon>
        <taxon>Bacillati</taxon>
        <taxon>Actinomycetota</taxon>
        <taxon>Actinomycetes</taxon>
        <taxon>Glycomycetales</taxon>
        <taxon>Glycomycetaceae</taxon>
        <taxon>Glycomyces</taxon>
    </lineage>
</organism>
<dbReference type="InterPro" id="IPR049315">
    <property type="entry name" value="GDC-P_N"/>
</dbReference>
<dbReference type="Gene3D" id="3.40.640.10">
    <property type="entry name" value="Type I PLP-dependent aspartate aminotransferase-like (Major domain)"/>
    <property type="match status" value="2"/>
</dbReference>
<evidence type="ECO:0000256" key="2">
    <source>
        <dbReference type="ARBA" id="ARBA00003788"/>
    </source>
</evidence>
<dbReference type="NCBIfam" id="NF003346">
    <property type="entry name" value="PRK04366.1"/>
    <property type="match status" value="1"/>
</dbReference>
<evidence type="ECO:0000259" key="10">
    <source>
        <dbReference type="Pfam" id="PF21478"/>
    </source>
</evidence>
<keyword evidence="12" id="KW-1185">Reference proteome</keyword>
<evidence type="ECO:0000256" key="8">
    <source>
        <dbReference type="HAMAP-Rule" id="MF_00711"/>
    </source>
</evidence>
<dbReference type="GO" id="GO:0004375">
    <property type="term" value="F:glycine dehydrogenase (decarboxylating) activity"/>
    <property type="evidence" value="ECO:0007669"/>
    <property type="project" value="UniProtKB-EC"/>
</dbReference>
<comment type="similarity">
    <text evidence="3 8">Belongs to the GcvP family.</text>
</comment>
<dbReference type="PANTHER" id="PTHR11773:SF1">
    <property type="entry name" value="GLYCINE DEHYDROGENASE (DECARBOXYLATING), MITOCHONDRIAL"/>
    <property type="match status" value="1"/>
</dbReference>
<protein>
    <recommendedName>
        <fullName evidence="8">Glycine dehydrogenase (decarboxylating)</fullName>
        <ecNumber evidence="8">1.4.4.2</ecNumber>
    </recommendedName>
    <alternativeName>
        <fullName evidence="8">Glycine cleavage system P-protein</fullName>
    </alternativeName>
    <alternativeName>
        <fullName evidence="8">Glycine decarboxylase</fullName>
    </alternativeName>
    <alternativeName>
        <fullName evidence="8">Glycine dehydrogenase (aminomethyl-transferring)</fullName>
    </alternativeName>
</protein>
<feature type="modified residue" description="N6-(pyridoxal phosphate)lysine" evidence="8">
    <location>
        <position position="701"/>
    </location>
</feature>
<evidence type="ECO:0000313" key="11">
    <source>
        <dbReference type="EMBL" id="MFC6959989.1"/>
    </source>
</evidence>
<dbReference type="Proteomes" id="UP001596470">
    <property type="component" value="Unassembled WGS sequence"/>
</dbReference>
<name>A0ABW2DFH7_9ACTN</name>
<feature type="domain" description="Glycine dehydrogenase C-terminal" evidence="10">
    <location>
        <begin position="770"/>
        <end position="891"/>
    </location>
</feature>
<gene>
    <name evidence="8 11" type="primary">gcvP</name>
    <name evidence="11" type="ORF">ACFQS3_22590</name>
</gene>
<evidence type="ECO:0000313" key="12">
    <source>
        <dbReference type="Proteomes" id="UP001596470"/>
    </source>
</evidence>
<dbReference type="NCBIfam" id="TIGR00461">
    <property type="entry name" value="gcvP"/>
    <property type="match status" value="1"/>
</dbReference>
<dbReference type="Pfam" id="PF21478">
    <property type="entry name" value="GcvP2_C"/>
    <property type="match status" value="1"/>
</dbReference>
<proteinExistence type="inferred from homology"/>
<comment type="cofactor">
    <cofactor evidence="1 8">
        <name>pyridoxal 5'-phosphate</name>
        <dbReference type="ChEBI" id="CHEBI:597326"/>
    </cofactor>
</comment>
<dbReference type="HAMAP" id="MF_00711">
    <property type="entry name" value="GcvP"/>
    <property type="match status" value="1"/>
</dbReference>
<dbReference type="EC" id="1.4.4.2" evidence="8"/>
<dbReference type="EMBL" id="JBHSYS010000005">
    <property type="protein sequence ID" value="MFC6959989.1"/>
    <property type="molecule type" value="Genomic_DNA"/>
</dbReference>
<comment type="subunit">
    <text evidence="4 8">The glycine cleavage system is composed of four proteins: P, T, L and H.</text>
</comment>
<dbReference type="Pfam" id="PF02347">
    <property type="entry name" value="GDC-P"/>
    <property type="match status" value="2"/>
</dbReference>
<dbReference type="InterPro" id="IPR003437">
    <property type="entry name" value="GcvP"/>
</dbReference>
<evidence type="ECO:0000256" key="6">
    <source>
        <dbReference type="ARBA" id="ARBA00023002"/>
    </source>
</evidence>
<dbReference type="SUPFAM" id="SSF53383">
    <property type="entry name" value="PLP-dependent transferases"/>
    <property type="match status" value="2"/>
</dbReference>
<dbReference type="InterPro" id="IPR020581">
    <property type="entry name" value="GDC_P"/>
</dbReference>
<reference evidence="12" key="1">
    <citation type="journal article" date="2019" name="Int. J. Syst. Evol. Microbiol.">
        <title>The Global Catalogue of Microorganisms (GCM) 10K type strain sequencing project: providing services to taxonomists for standard genome sequencing and annotation.</title>
        <authorList>
            <consortium name="The Broad Institute Genomics Platform"/>
            <consortium name="The Broad Institute Genome Sequencing Center for Infectious Disease"/>
            <person name="Wu L."/>
            <person name="Ma J."/>
        </authorList>
    </citation>
    <scope>NUCLEOTIDE SEQUENCE [LARGE SCALE GENOMIC DNA]</scope>
    <source>
        <strain evidence="12">KACC 12634</strain>
    </source>
</reference>
<evidence type="ECO:0000259" key="9">
    <source>
        <dbReference type="Pfam" id="PF02347"/>
    </source>
</evidence>
<dbReference type="InterPro" id="IPR049316">
    <property type="entry name" value="GDC-P_C"/>
</dbReference>